<evidence type="ECO:0000313" key="1">
    <source>
        <dbReference type="EMBL" id="KIM24791.1"/>
    </source>
</evidence>
<dbReference type="Proteomes" id="UP000054097">
    <property type="component" value="Unassembled WGS sequence"/>
</dbReference>
<dbReference type="OrthoDB" id="3033142at2759"/>
<dbReference type="EMBL" id="KN824320">
    <property type="protein sequence ID" value="KIM24791.1"/>
    <property type="molecule type" value="Genomic_DNA"/>
</dbReference>
<dbReference type="HOGENOM" id="CLU_411701_0_0_1"/>
<organism evidence="1 2">
    <name type="scientific">Serendipita vermifera MAFF 305830</name>
    <dbReference type="NCBI Taxonomy" id="933852"/>
    <lineage>
        <taxon>Eukaryota</taxon>
        <taxon>Fungi</taxon>
        <taxon>Dikarya</taxon>
        <taxon>Basidiomycota</taxon>
        <taxon>Agaricomycotina</taxon>
        <taxon>Agaricomycetes</taxon>
        <taxon>Sebacinales</taxon>
        <taxon>Serendipitaceae</taxon>
        <taxon>Serendipita</taxon>
    </lineage>
</organism>
<dbReference type="Pfam" id="PF11917">
    <property type="entry name" value="DUF3435"/>
    <property type="match status" value="1"/>
</dbReference>
<dbReference type="PANTHER" id="PTHR37535">
    <property type="entry name" value="FLUG DOMAIN PROTEIN"/>
    <property type="match status" value="1"/>
</dbReference>
<dbReference type="InterPro" id="IPR021842">
    <property type="entry name" value="DUF3435"/>
</dbReference>
<reference evidence="1 2" key="1">
    <citation type="submission" date="2014-04" db="EMBL/GenBank/DDBJ databases">
        <authorList>
            <consortium name="DOE Joint Genome Institute"/>
            <person name="Kuo A."/>
            <person name="Zuccaro A."/>
            <person name="Kohler A."/>
            <person name="Nagy L.G."/>
            <person name="Floudas D."/>
            <person name="Copeland A."/>
            <person name="Barry K.W."/>
            <person name="Cichocki N."/>
            <person name="Veneault-Fourrey C."/>
            <person name="LaButti K."/>
            <person name="Lindquist E.A."/>
            <person name="Lipzen A."/>
            <person name="Lundell T."/>
            <person name="Morin E."/>
            <person name="Murat C."/>
            <person name="Sun H."/>
            <person name="Tunlid A."/>
            <person name="Henrissat B."/>
            <person name="Grigoriev I.V."/>
            <person name="Hibbett D.S."/>
            <person name="Martin F."/>
            <person name="Nordberg H.P."/>
            <person name="Cantor M.N."/>
            <person name="Hua S.X."/>
        </authorList>
    </citation>
    <scope>NUCLEOTIDE SEQUENCE [LARGE SCALE GENOMIC DNA]</scope>
    <source>
        <strain evidence="1 2">MAFF 305830</strain>
    </source>
</reference>
<dbReference type="PANTHER" id="PTHR37535:SF3">
    <property type="entry name" value="FLUG DOMAIN-CONTAINING PROTEIN"/>
    <property type="match status" value="1"/>
</dbReference>
<keyword evidence="2" id="KW-1185">Reference proteome</keyword>
<dbReference type="STRING" id="933852.A0A0C3AZU5"/>
<sequence>MVTTRSSTIEESHRGRRAAWRQASVASIVKAAKVAALVPKKLKDQQMAKVKSHHIMVQWTSWLDTLRMDDSHGLEIPEEGDIPQPDVLVAFASHYSEYARGIQSKKIRTKTLLNNMRSLVRMLETAWNISIPQETKRILNTACVGPLSEIHQLHSDPSERPIADLETLESIISVIWSEEFQPKYQRERIQYHALLLLFLFTAARVGTILESSTYYGSDEGLSYRDINLRVYPSSDDENDITLSGQLVLRYAKGNRTSEGRNFRYNIADTDHISKNLCRLLLLIGFLDNAWQDFESLDDLIQLRYRIPSKGMELRVKQESRYQAVFILESDGRLKRGNGVTRLPAVKAWHRFRELGQLAGLKDSFTIGSIRRLCANAINNPYFTDAQRRAAMAHADKSSVYASHYAAPQFNFQKVILNERGIDLPFATTSQTMDKKAPVRVSMATISNQLRQNKNFAADVHRQSLLKRAIIEQKGSIVSCQNLPVGKMYAKLHQRVQYYIGKARRETLHRARQAFFNSRVVLRIPRQVVKLPVHPSPILPIVQKPLPGHALLRTIREVVLGKDSKQGPADLKLLLSFSRLRTPLDSFYPDEEIVDNRCPQCALDMNTIRKVHRQSHVHRCRTNHKRKEATVSEKLVPSTRSLKESLSATRRIARKRVCTLEACGRHKR</sequence>
<protein>
    <submittedName>
        <fullName evidence="1">Uncharacterized protein</fullName>
    </submittedName>
</protein>
<gene>
    <name evidence="1" type="ORF">M408DRAFT_229222</name>
</gene>
<proteinExistence type="predicted"/>
<name>A0A0C3AZU5_SERVB</name>
<evidence type="ECO:0000313" key="2">
    <source>
        <dbReference type="Proteomes" id="UP000054097"/>
    </source>
</evidence>
<dbReference type="AlphaFoldDB" id="A0A0C3AZU5"/>
<reference evidence="2" key="2">
    <citation type="submission" date="2015-01" db="EMBL/GenBank/DDBJ databases">
        <title>Evolutionary Origins and Diversification of the Mycorrhizal Mutualists.</title>
        <authorList>
            <consortium name="DOE Joint Genome Institute"/>
            <consortium name="Mycorrhizal Genomics Consortium"/>
            <person name="Kohler A."/>
            <person name="Kuo A."/>
            <person name="Nagy L.G."/>
            <person name="Floudas D."/>
            <person name="Copeland A."/>
            <person name="Barry K.W."/>
            <person name="Cichocki N."/>
            <person name="Veneault-Fourrey C."/>
            <person name="LaButti K."/>
            <person name="Lindquist E.A."/>
            <person name="Lipzen A."/>
            <person name="Lundell T."/>
            <person name="Morin E."/>
            <person name="Murat C."/>
            <person name="Riley R."/>
            <person name="Ohm R."/>
            <person name="Sun H."/>
            <person name="Tunlid A."/>
            <person name="Henrissat B."/>
            <person name="Grigoriev I.V."/>
            <person name="Hibbett D.S."/>
            <person name="Martin F."/>
        </authorList>
    </citation>
    <scope>NUCLEOTIDE SEQUENCE [LARGE SCALE GENOMIC DNA]</scope>
    <source>
        <strain evidence="2">MAFF 305830</strain>
    </source>
</reference>
<accession>A0A0C3AZU5</accession>